<dbReference type="GO" id="GO:0004534">
    <property type="term" value="F:5'-3' RNA exonuclease activity"/>
    <property type="evidence" value="ECO:0007669"/>
    <property type="project" value="TreeGrafter"/>
</dbReference>
<dbReference type="GO" id="GO:0035312">
    <property type="term" value="F:5'-3' DNA exonuclease activity"/>
    <property type="evidence" value="ECO:0007669"/>
    <property type="project" value="TreeGrafter"/>
</dbReference>
<dbReference type="Pfam" id="PF02811">
    <property type="entry name" value="PHP"/>
    <property type="match status" value="1"/>
</dbReference>
<gene>
    <name evidence="2" type="ORF">C812_02884</name>
</gene>
<feature type="domain" description="Polymerase/histidinol phosphatase N-terminal" evidence="1">
    <location>
        <begin position="122"/>
        <end position="185"/>
    </location>
</feature>
<dbReference type="OrthoDB" id="9804333at2"/>
<dbReference type="PATRIC" id="fig|1235795.3.peg.2855"/>
<dbReference type="NCBIfam" id="NF038032">
    <property type="entry name" value="CehA_McbA_metalo"/>
    <property type="match status" value="1"/>
</dbReference>
<dbReference type="PROSITE" id="PS50007">
    <property type="entry name" value="PIPLC_X_DOMAIN"/>
    <property type="match status" value="1"/>
</dbReference>
<evidence type="ECO:0000313" key="3">
    <source>
        <dbReference type="Proteomes" id="UP000019598"/>
    </source>
</evidence>
<dbReference type="InterPro" id="IPR003141">
    <property type="entry name" value="Pol/His_phosphatase_N"/>
</dbReference>
<dbReference type="EMBL" id="ASSZ01000026">
    <property type="protein sequence ID" value="EOS54917.1"/>
    <property type="molecule type" value="Genomic_DNA"/>
</dbReference>
<dbReference type="InterPro" id="IPR016195">
    <property type="entry name" value="Pol/histidinol_Pase-like"/>
</dbReference>
<evidence type="ECO:0000259" key="1">
    <source>
        <dbReference type="SMART" id="SM00481"/>
    </source>
</evidence>
<dbReference type="InterPro" id="IPR004013">
    <property type="entry name" value="PHP_dom"/>
</dbReference>
<dbReference type="PANTHER" id="PTHR42924">
    <property type="entry name" value="EXONUCLEASE"/>
    <property type="match status" value="1"/>
</dbReference>
<accession>R9LGQ1</accession>
<organism evidence="2 3">
    <name type="scientific">Paenibacillus barengoltzii G22</name>
    <dbReference type="NCBI Taxonomy" id="1235795"/>
    <lineage>
        <taxon>Bacteria</taxon>
        <taxon>Bacillati</taxon>
        <taxon>Bacillota</taxon>
        <taxon>Bacilli</taxon>
        <taxon>Bacillales</taxon>
        <taxon>Paenibacillaceae</taxon>
        <taxon>Paenibacillus</taxon>
    </lineage>
</organism>
<dbReference type="STRING" id="1235795.C812_02884"/>
<reference evidence="2 3" key="1">
    <citation type="submission" date="2013-04" db="EMBL/GenBank/DDBJ databases">
        <title>The Genome Sequence of Paenibacillus barengoltzii G22.</title>
        <authorList>
            <consortium name="The Broad Institute Genomics Platform"/>
            <consortium name="The Broad Institute Genome Sequencing Center for Infectious Disease"/>
            <person name="Earl A."/>
            <person name="Xavier R."/>
            <person name="Elson C."/>
            <person name="Duck W."/>
            <person name="Walker B."/>
            <person name="Young S."/>
            <person name="Zeng Q."/>
            <person name="Gargeya S."/>
            <person name="Fitzgerald M."/>
            <person name="Haas B."/>
            <person name="Abouelleil A."/>
            <person name="Allen A.W."/>
            <person name="Alvarado L."/>
            <person name="Arachchi H.M."/>
            <person name="Berlin A.M."/>
            <person name="Chapman S.B."/>
            <person name="Gainer-Dewar J."/>
            <person name="Goldberg J."/>
            <person name="Griggs A."/>
            <person name="Gujja S."/>
            <person name="Hansen M."/>
            <person name="Howarth C."/>
            <person name="Imamovic A."/>
            <person name="Ireland A."/>
            <person name="Larimer J."/>
            <person name="McCowan C."/>
            <person name="Murphy C."/>
            <person name="Pearson M."/>
            <person name="Poon T.W."/>
            <person name="Priest M."/>
            <person name="Roberts A."/>
            <person name="Saif S."/>
            <person name="Shea T."/>
            <person name="Sisk P."/>
            <person name="Sykes S."/>
            <person name="Wortman J."/>
            <person name="Nusbaum C."/>
            <person name="Birren B."/>
        </authorList>
    </citation>
    <scope>NUCLEOTIDE SEQUENCE [LARGE SCALE GENOMIC DNA]</scope>
    <source>
        <strain evidence="2 3">G22</strain>
    </source>
</reference>
<dbReference type="HOGENOM" id="CLU_032306_1_0_9"/>
<dbReference type="SUPFAM" id="SSF89550">
    <property type="entry name" value="PHP domain-like"/>
    <property type="match status" value="1"/>
</dbReference>
<comment type="caution">
    <text evidence="2">The sequence shown here is derived from an EMBL/GenBank/DDBJ whole genome shotgun (WGS) entry which is preliminary data.</text>
</comment>
<dbReference type="PANTHER" id="PTHR42924:SF3">
    <property type="entry name" value="POLYMERASE_HISTIDINOL PHOSPHATASE N-TERMINAL DOMAIN-CONTAINING PROTEIN"/>
    <property type="match status" value="1"/>
</dbReference>
<evidence type="ECO:0000313" key="2">
    <source>
        <dbReference type="EMBL" id="EOS54917.1"/>
    </source>
</evidence>
<dbReference type="CDD" id="cd07432">
    <property type="entry name" value="PHP_HisPPase"/>
    <property type="match status" value="1"/>
</dbReference>
<dbReference type="SMART" id="SM00481">
    <property type="entry name" value="POLIIIAc"/>
    <property type="match status" value="1"/>
</dbReference>
<dbReference type="InterPro" id="IPR052018">
    <property type="entry name" value="PHP_domain"/>
</dbReference>
<proteinExistence type="predicted"/>
<dbReference type="AlphaFoldDB" id="R9LGQ1"/>
<dbReference type="Gene3D" id="3.20.20.140">
    <property type="entry name" value="Metal-dependent hydrolases"/>
    <property type="match status" value="1"/>
</dbReference>
<dbReference type="RefSeq" id="WP_016313322.1">
    <property type="nucleotide sequence ID" value="NZ_KE159653.1"/>
</dbReference>
<dbReference type="GeneID" id="43345862"/>
<dbReference type="Proteomes" id="UP000019598">
    <property type="component" value="Unassembled WGS sequence"/>
</dbReference>
<protein>
    <recommendedName>
        <fullName evidence="1">Polymerase/histidinol phosphatase N-terminal domain-containing protein</fullName>
    </recommendedName>
</protein>
<sequence>MAKHRLEHRVWLVPEQERTYPEVVFSVPEGVEFIEVHYRYEKNDRSVVDLGLRSPDRIVGWSGGARDGFQIGLEKATPGYLAGPIVAGEWAVLLGAYKVPAEGILVVVEIMITMKHPHWLKGDLHAHTVHSDGKYTISEAIASCRDKGLDFLALTDHNTASQNRFAMAQDETLLLIPGVELTSYKGHANLLGQPDALTDFRVLTAEDAAKELRQAQAKGALVALNHPFCLDCPWELGFDVPFDAIEVWNGPWRELNETAVTWWQQRLAEGRRIVAVGGSDTHENHSLVRHGGPTTHVYVAEETVASVLDAVKRGAVVLSMGPDDTFLTLTVDGVGIGEELEVADGREEVELVITIRGAQGDRVSVWSNHGQEQEWIVQGGEREIACRMPADRLFYRVEARRFLPDWQLEVMTCLTNPVYLAQEPRANPHETSDYGFPFGVC</sequence>
<name>R9LGQ1_9BACL</name>